<dbReference type="Proteomes" id="UP000482487">
    <property type="component" value="Unassembled WGS sequence"/>
</dbReference>
<accession>A0A7C9IUH8</accession>
<dbReference type="Pfam" id="PF13356">
    <property type="entry name" value="Arm-DNA-bind_3"/>
    <property type="match status" value="1"/>
</dbReference>
<comment type="similarity">
    <text evidence="1">Belongs to the 'phage' integrase family.</text>
</comment>
<dbReference type="OrthoDB" id="9775880at2"/>
<dbReference type="InterPro" id="IPR011010">
    <property type="entry name" value="DNA_brk_join_enz"/>
</dbReference>
<reference evidence="4 5" key="1">
    <citation type="submission" date="2020-01" db="EMBL/GenBank/DDBJ databases">
        <title>Genome sequence of Desulfovibrio aerotolerans DSM 16695(T).</title>
        <authorList>
            <person name="Karnachuk O."/>
            <person name="Avakyan M."/>
            <person name="Mardanov A."/>
            <person name="Kadnikov V."/>
            <person name="Ravin N."/>
        </authorList>
    </citation>
    <scope>NUCLEOTIDE SEQUENCE [LARGE SCALE GENOMIC DNA]</scope>
    <source>
        <strain evidence="4 5">DSM 16695</strain>
    </source>
</reference>
<dbReference type="InterPro" id="IPR025166">
    <property type="entry name" value="Integrase_DNA_bind_dom"/>
</dbReference>
<evidence type="ECO:0000256" key="2">
    <source>
        <dbReference type="ARBA" id="ARBA00022908"/>
    </source>
</evidence>
<dbReference type="PANTHER" id="PTHR30629">
    <property type="entry name" value="PROPHAGE INTEGRASE"/>
    <property type="match status" value="1"/>
</dbReference>
<dbReference type="AlphaFoldDB" id="A0A7C9IUH8"/>
<dbReference type="EMBL" id="WVUD01000006">
    <property type="protein sequence ID" value="MYL82543.1"/>
    <property type="molecule type" value="Genomic_DNA"/>
</dbReference>
<dbReference type="PANTHER" id="PTHR30629:SF2">
    <property type="entry name" value="PROPHAGE INTEGRASE INTS-RELATED"/>
    <property type="match status" value="1"/>
</dbReference>
<protein>
    <submittedName>
        <fullName evidence="4">Integrase arm-type DNA-binding domain-containing protein</fullName>
    </submittedName>
</protein>
<dbReference type="InterPro" id="IPR038488">
    <property type="entry name" value="Integrase_DNA-bd_sf"/>
</dbReference>
<evidence type="ECO:0000259" key="3">
    <source>
        <dbReference type="Pfam" id="PF13356"/>
    </source>
</evidence>
<proteinExistence type="inferred from homology"/>
<feature type="domain" description="Integrase DNA-binding" evidence="3">
    <location>
        <begin position="2"/>
        <end position="86"/>
    </location>
</feature>
<dbReference type="SUPFAM" id="SSF56349">
    <property type="entry name" value="DNA breaking-rejoining enzymes"/>
    <property type="match status" value="1"/>
</dbReference>
<organism evidence="4 5">
    <name type="scientific">Solidesulfovibrio aerotolerans</name>
    <dbReference type="NCBI Taxonomy" id="295255"/>
    <lineage>
        <taxon>Bacteria</taxon>
        <taxon>Pseudomonadati</taxon>
        <taxon>Thermodesulfobacteriota</taxon>
        <taxon>Desulfovibrionia</taxon>
        <taxon>Desulfovibrionales</taxon>
        <taxon>Desulfovibrionaceae</taxon>
        <taxon>Solidesulfovibrio</taxon>
    </lineage>
</organism>
<gene>
    <name evidence="4" type="ORF">GTA51_05250</name>
</gene>
<sequence length="193" mass="21677">MLTDTAVRNAKPGAAAIKLFDGGGLYLEVATAGGKWWRLKYRLGGKEKKISLGVYPDVSLKDARERRDDARKLIANGICPSALRKEDKAGIAADAVSFEKVAREWFSKFKENWTASHADRTIRRFDFVTMSVLRLAPMLSVRPGELRHAKWSEVDFDKAEWRIFEHLPAATTDAQRKALLPQYLDPCSLIISA</sequence>
<dbReference type="GO" id="GO:0003677">
    <property type="term" value="F:DNA binding"/>
    <property type="evidence" value="ECO:0007669"/>
    <property type="project" value="UniProtKB-KW"/>
</dbReference>
<name>A0A7C9IUH8_9BACT</name>
<dbReference type="Gene3D" id="3.30.160.390">
    <property type="entry name" value="Integrase, DNA-binding domain"/>
    <property type="match status" value="1"/>
</dbReference>
<dbReference type="GO" id="GO:0015074">
    <property type="term" value="P:DNA integration"/>
    <property type="evidence" value="ECO:0007669"/>
    <property type="project" value="UniProtKB-KW"/>
</dbReference>
<comment type="caution">
    <text evidence="4">The sequence shown here is derived from an EMBL/GenBank/DDBJ whole genome shotgun (WGS) entry which is preliminary data.</text>
</comment>
<evidence type="ECO:0000256" key="1">
    <source>
        <dbReference type="ARBA" id="ARBA00008857"/>
    </source>
</evidence>
<evidence type="ECO:0000313" key="4">
    <source>
        <dbReference type="EMBL" id="MYL82543.1"/>
    </source>
</evidence>
<keyword evidence="5" id="KW-1185">Reference proteome</keyword>
<keyword evidence="4" id="KW-0238">DNA-binding</keyword>
<keyword evidence="2" id="KW-0229">DNA integration</keyword>
<evidence type="ECO:0000313" key="5">
    <source>
        <dbReference type="Proteomes" id="UP000482487"/>
    </source>
</evidence>
<dbReference type="InterPro" id="IPR050808">
    <property type="entry name" value="Phage_Integrase"/>
</dbReference>